<dbReference type="CDD" id="cd06071">
    <property type="entry name" value="Beach"/>
    <property type="match status" value="1"/>
</dbReference>
<dbReference type="InterPro" id="IPR036322">
    <property type="entry name" value="WD40_repeat_dom_sf"/>
</dbReference>
<dbReference type="SUPFAM" id="SSF49899">
    <property type="entry name" value="Concanavalin A-like lectins/glucanases"/>
    <property type="match status" value="1"/>
</dbReference>
<dbReference type="InterPro" id="IPR050865">
    <property type="entry name" value="BEACH_Domain"/>
</dbReference>
<dbReference type="InterPro" id="IPR046851">
    <property type="entry name" value="NBCH_WD40"/>
</dbReference>
<dbReference type="Gene3D" id="2.60.120.200">
    <property type="match status" value="1"/>
</dbReference>
<feature type="repeat" description="WD" evidence="3">
    <location>
        <begin position="2757"/>
        <end position="2798"/>
    </location>
</feature>
<evidence type="ECO:0000256" key="2">
    <source>
        <dbReference type="ARBA" id="ARBA00022737"/>
    </source>
</evidence>
<dbReference type="PANTHER" id="PTHR13743:SF129">
    <property type="entry name" value="BEACH DOMAIN-CONTAINING PROTEIN"/>
    <property type="match status" value="1"/>
</dbReference>
<feature type="compositionally biased region" description="Acidic residues" evidence="4">
    <location>
        <begin position="2100"/>
        <end position="2110"/>
    </location>
</feature>
<dbReference type="InterPro" id="IPR046852">
    <property type="entry name" value="Neurobeachin_a-sol"/>
</dbReference>
<evidence type="ECO:0000256" key="3">
    <source>
        <dbReference type="PROSITE-ProRule" id="PRU00221"/>
    </source>
</evidence>
<dbReference type="Pfam" id="PF20425">
    <property type="entry name" value="Neurobeachin"/>
    <property type="match status" value="1"/>
</dbReference>
<evidence type="ECO:0000313" key="8">
    <source>
        <dbReference type="Proteomes" id="UP000275267"/>
    </source>
</evidence>
<dbReference type="PANTHER" id="PTHR13743">
    <property type="entry name" value="BEIGE/BEACH-RELATED"/>
    <property type="match status" value="1"/>
</dbReference>
<reference evidence="8" key="1">
    <citation type="journal article" date="2019" name="Nat. Commun.">
        <title>The genome of broomcorn millet.</title>
        <authorList>
            <person name="Zou C."/>
            <person name="Miki D."/>
            <person name="Li D."/>
            <person name="Tang Q."/>
            <person name="Xiao L."/>
            <person name="Rajput S."/>
            <person name="Deng P."/>
            <person name="Jia W."/>
            <person name="Huang R."/>
            <person name="Zhang M."/>
            <person name="Sun Y."/>
            <person name="Hu J."/>
            <person name="Fu X."/>
            <person name="Schnable P.S."/>
            <person name="Li F."/>
            <person name="Zhang H."/>
            <person name="Feng B."/>
            <person name="Zhu X."/>
            <person name="Liu R."/>
            <person name="Schnable J.C."/>
            <person name="Zhu J.-K."/>
            <person name="Zhang H."/>
        </authorList>
    </citation>
    <scope>NUCLEOTIDE SEQUENCE [LARGE SCALE GENOMIC DNA]</scope>
</reference>
<dbReference type="PROSITE" id="PS50294">
    <property type="entry name" value="WD_REPEATS_REGION"/>
    <property type="match status" value="1"/>
</dbReference>
<dbReference type="InterPro" id="IPR013320">
    <property type="entry name" value="ConA-like_dom_sf"/>
</dbReference>
<gene>
    <name evidence="7" type="ORF">C2845_PM10G19040</name>
</gene>
<comment type="caution">
    <text evidence="7">The sequence shown here is derived from an EMBL/GenBank/DDBJ whole genome shotgun (WGS) entry which is preliminary data.</text>
</comment>
<dbReference type="Pfam" id="PF15787">
    <property type="entry name" value="DUF4704"/>
    <property type="match status" value="1"/>
</dbReference>
<dbReference type="SMART" id="SM00320">
    <property type="entry name" value="WD40"/>
    <property type="match status" value="5"/>
</dbReference>
<name>A0A3L6PDQ8_PANMI</name>
<dbReference type="InterPro" id="IPR011993">
    <property type="entry name" value="PH-like_dom_sf"/>
</dbReference>
<keyword evidence="2" id="KW-0677">Repeat</keyword>
<accession>A0A3L6PDQ8</accession>
<dbReference type="Gene3D" id="2.130.10.10">
    <property type="entry name" value="YVTN repeat-like/Quinoprotein amine dehydrogenase"/>
    <property type="match status" value="1"/>
</dbReference>
<protein>
    <submittedName>
        <fullName evidence="7">BEACH domain-containing protein lvsC isoform X1</fullName>
    </submittedName>
</protein>
<dbReference type="FunFam" id="1.10.1540.10:FF:000001">
    <property type="entry name" value="neurobeachin isoform X1"/>
    <property type="match status" value="1"/>
</dbReference>
<organism evidence="7 8">
    <name type="scientific">Panicum miliaceum</name>
    <name type="common">Proso millet</name>
    <name type="synonym">Broomcorn millet</name>
    <dbReference type="NCBI Taxonomy" id="4540"/>
    <lineage>
        <taxon>Eukaryota</taxon>
        <taxon>Viridiplantae</taxon>
        <taxon>Streptophyta</taxon>
        <taxon>Embryophyta</taxon>
        <taxon>Tracheophyta</taxon>
        <taxon>Spermatophyta</taxon>
        <taxon>Magnoliopsida</taxon>
        <taxon>Liliopsida</taxon>
        <taxon>Poales</taxon>
        <taxon>Poaceae</taxon>
        <taxon>PACMAD clade</taxon>
        <taxon>Panicoideae</taxon>
        <taxon>Panicodae</taxon>
        <taxon>Paniceae</taxon>
        <taxon>Panicinae</taxon>
        <taxon>Panicum</taxon>
        <taxon>Panicum sect. Panicum</taxon>
    </lineage>
</organism>
<dbReference type="SMART" id="SM01026">
    <property type="entry name" value="Beach"/>
    <property type="match status" value="1"/>
</dbReference>
<dbReference type="InterPro" id="IPR036372">
    <property type="entry name" value="BEACH_dom_sf"/>
</dbReference>
<dbReference type="CDD" id="cd01201">
    <property type="entry name" value="PH_BEACH"/>
    <property type="match status" value="1"/>
</dbReference>
<dbReference type="OrthoDB" id="26681at2759"/>
<dbReference type="Gene3D" id="2.30.29.30">
    <property type="entry name" value="Pleckstrin-homology domain (PH domain)/Phosphotyrosine-binding domain (PTB)"/>
    <property type="match status" value="1"/>
</dbReference>
<dbReference type="PROSITE" id="PS50197">
    <property type="entry name" value="BEACH"/>
    <property type="match status" value="1"/>
</dbReference>
<evidence type="ECO:0000313" key="7">
    <source>
        <dbReference type="EMBL" id="RLM55697.1"/>
    </source>
</evidence>
<dbReference type="InterPro" id="IPR015943">
    <property type="entry name" value="WD40/YVTN_repeat-like_dom_sf"/>
</dbReference>
<dbReference type="InterPro" id="IPR000409">
    <property type="entry name" value="BEACH_dom"/>
</dbReference>
<dbReference type="Pfam" id="PF13385">
    <property type="entry name" value="Laminin_G_3"/>
    <property type="match status" value="1"/>
</dbReference>
<dbReference type="SUPFAM" id="SSF81837">
    <property type="entry name" value="BEACH domain"/>
    <property type="match status" value="1"/>
</dbReference>
<dbReference type="PROSITE" id="PS50082">
    <property type="entry name" value="WD_REPEATS_2"/>
    <property type="match status" value="1"/>
</dbReference>
<evidence type="ECO:0000259" key="5">
    <source>
        <dbReference type="PROSITE" id="PS50197"/>
    </source>
</evidence>
<dbReference type="Pfam" id="PF20426">
    <property type="entry name" value="NBCH_WD40"/>
    <property type="match status" value="1"/>
</dbReference>
<feature type="region of interest" description="Disordered" evidence="4">
    <location>
        <begin position="14"/>
        <end position="34"/>
    </location>
</feature>
<keyword evidence="1 3" id="KW-0853">WD repeat</keyword>
<dbReference type="Proteomes" id="UP000275267">
    <property type="component" value="Unassembled WGS sequence"/>
</dbReference>
<dbReference type="SUPFAM" id="SSF50978">
    <property type="entry name" value="WD40 repeat-like"/>
    <property type="match status" value="1"/>
</dbReference>
<evidence type="ECO:0000256" key="1">
    <source>
        <dbReference type="ARBA" id="ARBA00022574"/>
    </source>
</evidence>
<keyword evidence="8" id="KW-1185">Reference proteome</keyword>
<dbReference type="SUPFAM" id="SSF48371">
    <property type="entry name" value="ARM repeat"/>
    <property type="match status" value="1"/>
</dbReference>
<feature type="compositionally biased region" description="Polar residues" evidence="4">
    <location>
        <begin position="2059"/>
        <end position="2071"/>
    </location>
</feature>
<dbReference type="InterPro" id="IPR023362">
    <property type="entry name" value="PH-BEACH_dom"/>
</dbReference>
<feature type="region of interest" description="Disordered" evidence="4">
    <location>
        <begin position="2056"/>
        <end position="2077"/>
    </location>
</feature>
<dbReference type="Gene3D" id="1.10.1540.10">
    <property type="entry name" value="BEACH domain"/>
    <property type="match status" value="1"/>
</dbReference>
<proteinExistence type="predicted"/>
<dbReference type="InterPro" id="IPR016024">
    <property type="entry name" value="ARM-type_fold"/>
</dbReference>
<sequence>MNIVWGVADLLRKAPPPPAPGGDAGSAPAPASGLDDAPTPCVVFSDSPEEGVLSVLWKKYENAFDKVEKEKSLQIFILQFVETFRDWGPRPIEQLVGQELGSDATIAGCSCGHPSDVILILIQEISLITSTIVESGNSLESPANHHSGQPTNLGLSTQILQVLECLAILTRSLHNCRVFSYYGGVQKITSLLKAAVAQLRNLNSLPAADDQSSDEAMGNTRLMLSILVCIITIISNFMKLETTTARIPHIVETTKHTPSKSHLAAVTSSSPDSTISDTVRHWQQKAIVLVMEASGVIWLVELLRVIQRLNLKEQWNDLSLHFITLCTLQSAVSGTRAQNHLRSIGGLEILLDGLGLPSSKFSVLKHPSISRNERIFAKTLQHYIIRMFKRVLISTPALLPAFREEGVWDLIFSGNFFYFGSSVEGTHFHIVTDIQNGDINSTQISIDSESLYCTDVNILQVEAISFLEFAATLNENTYNTPECSALLDALEHCISDPLTVSTLLKSFRVILQLATEQTLASFESLDVITRVLKAACHQAQELRNFSNFLCSNVMITEDVSQCKSTENRTENALMCTELALSLFTEYVTISVDGRILVLHNADCIECLFDLFQEQNLRKHVLEQVLALFRLPSSSEQDHTAKLQLCSKYLENFARANEKEKVDSELLIDLVVSMREIIMMDHMYYQNLFRNGGCFLHIVSLLNGNINEVTDEQLILNVLETLTLLLKGNDASKGAFRLLVGAGYQTLQSLVLDFYKWSPSERLFDALLSMLVDCKFELNEKTTIKSSASLQHYGLVILQQLLKQSITNRTSCFRAGLLSFLLDWFSIEEKDDTVIEIAEIIQILGAHSICGKDIRKIFALLRCEKIGARQEHTSLLLTSLNHMLKEKGPEAFFEFSGHDSGIEIKSPFLWPYNRGLSFSCWLRVENFPDNGMMGLFSFFTEDGKGCSAVLNRSALVYESINQKHQCVLLPLKLPPKQWKFLSVTHTIGRAFSGGSQLRCYVDGELVSSEKCGYAKVNEAMTRCTIGTELVPVGEEPISIGFEKTFAFTGQMGPVYVFSDALSSEQASDGRSLFSVSSALDNADKSTFEAAIMGGTKLCSRHLPQDIIYCVGGVSVFFPLFTQFFDAATDVVQSCHSSVDNDKLAAEVIELVATVLDGNVSNQQQMYLLSGLPILGFLLQSATPQLLTTKTISALKYMFNILRKCGMSKVLLKDAISHIYLNPQIWVYASYEVQRDLYMFAIKYFETDGRLLPLLCGLPWIIDIVCRYYWEKADSRHVVASKPLLHPVTKEIIGERPKIVEIRKLRLLFLNLAEMSLKLRTSPDDIRALVAFFERSQDIACIRDILDTIIHALSQGSVLSSFVENVNCLGGCCIFVNLLKREFEPVRLLGLQLFGKLLAGVPSEKKGTKLFSLPLGQSRCISENLMKEITASPQLFFCTISERLFKFPLSDNLCAALFSVLGGTTPQQVLQENSQPDPSRDKNCNLSSLPPFSLPQILVCIFRYMHSCQDSSARRRILNDLLGLLDSNPSNIEALMEHSWNSWLETSTKLDVFKDYKSVSKGELDDVETDELNLVRNLYSVVLSYYLRSVRGGWHQLEATANFFLFKLDQGQLSSLDLLRDIFDDIAGSLLQKSLEDNIFLFQPCCDNVLHFLNLIQELLVNQMGIKLLFPSPSLSEESSHENMWKEDIKSTVNDILNTESNGQCTSLLWTACKYSDGNDVSDDWWSFFDKVWSIICNLNGKGPSKLLQKDPNVEVASLGQRPCGLVESANVPAAEKAAAVVSGGIGTALGVKANRFAEKTITSREEIIPRVFFHLVILYLCKAGSENASKCVLQFMSLLPILLISEDDQSKNKLHFLIWSLLIVRSQYGQLDDGARFHVFSHLILETIIYGKSMLVTNILGRDDSTEVKNNKETGFILSFIQKDRVLAAAANEVKHMKAVQADRLKQLQELQFMLNESSAKETWLVQAIEDEIRFTVTAVLSADDNRKAASQLAFREDQQMIADKWIHISRALMDERGPWSANPFPNDVVTHWKLDKTEDRWRRRFKLKRNYKFDERLCQPSQSRNESTGPSADQPYISAKIPEKMKRFLLKGVRGITEDSGYEPFEDTSDANESTQSNPLENQNLNNAADSSDYHATVHDKKEPSSTNGDNDYTKVLCSVRCVLVTPKRKLAGYLDITRTVMHFSFEFSVEGTGGSSVFSKFKDKKDSDCKNDLGGLDRLDGCRDGMIETNGVLMQNQSNKIKRHRRWNIAKIKGVHWTRYLLQYTAMEIFFDDSRAPIFLNFSSQKDTKNAGTLLVSLRNEALFPKGSTKGKNSIISFVDRRVALEMAENAGERWKRREISNFEYLVILNTLAGRSYNDLTQYPIFPWVLADYTSEKLDFNKSSTFRDLSKPVGALDENRFKVFEDRYLSFCDPDIPSFYYGSHYSSMGIVLHYMLRLEPFSTLHLSFQGGKFDHADRLFQSIDSAYRNSLSSTSDVKELIPEFFYMPEFLENSNSYHLGVKQDGEPIGNVALPPWAKFAKSNLGSPDEFIHINREALESEYVSSNLHHWIDLIFGYKQRGQPAVEAANIFYYVTYEGAVGLENMDDMLHKSAIEDQIANFGQTPIQIFRMKHPRRGPPIPIAHPLYFAPQSITMTSSVSRSISHMCAVLFIGLLENTVVLMNDGLILSVKLWLTTQLQSIGNFTYSGPQEHLFGISSDVISPRKIGTFLAENVEFGRHCLATMQNNGDNYLILCGNWENSFQIISLSDGRIMQSIRQHKDVVGCVAVSSDGNVVATGGYDTTVMIWHAFRGRPIDKKLRTANFELSEKEHVIVERPVHIFCGHDDIITCLFVSTELDIVISGSKDGTCIFHTLREGRYVRSIQHPSGVGLSKLVASQHGRVVLYSENDLTLHMYSINGRHIASSATSGRLNCMELSCCGEFIACAGEKGQIVLRSMHSLDIVWRYDGAGKTITSLAVTPEECILAGTKDGSLLVFSIENPLHRRGSMQRNRIKTSTTG</sequence>
<feature type="compositionally biased region" description="Basic and acidic residues" evidence="4">
    <location>
        <begin position="2132"/>
        <end position="2144"/>
    </location>
</feature>
<dbReference type="EMBL" id="PQIB02000018">
    <property type="protein sequence ID" value="RLM55697.1"/>
    <property type="molecule type" value="Genomic_DNA"/>
</dbReference>
<evidence type="ECO:0000259" key="6">
    <source>
        <dbReference type="PROSITE" id="PS51783"/>
    </source>
</evidence>
<dbReference type="InterPro" id="IPR001680">
    <property type="entry name" value="WD40_rpt"/>
</dbReference>
<dbReference type="Pfam" id="PF02138">
    <property type="entry name" value="Beach"/>
    <property type="match status" value="1"/>
</dbReference>
<feature type="domain" description="BEACH" evidence="5">
    <location>
        <begin position="2321"/>
        <end position="2617"/>
    </location>
</feature>
<dbReference type="SUPFAM" id="SSF50729">
    <property type="entry name" value="PH domain-like"/>
    <property type="match status" value="1"/>
</dbReference>
<feature type="domain" description="BEACH-type PH" evidence="6">
    <location>
        <begin position="2151"/>
        <end position="2297"/>
    </location>
</feature>
<evidence type="ECO:0000256" key="4">
    <source>
        <dbReference type="SAM" id="MobiDB-lite"/>
    </source>
</evidence>
<dbReference type="Pfam" id="PF14844">
    <property type="entry name" value="PH_BEACH"/>
    <property type="match status" value="1"/>
</dbReference>
<feature type="compositionally biased region" description="Polar residues" evidence="4">
    <location>
        <begin position="2111"/>
        <end position="2130"/>
    </location>
</feature>
<dbReference type="InterPro" id="IPR031570">
    <property type="entry name" value="NBEA/BDCP_DUF4704"/>
</dbReference>
<dbReference type="STRING" id="4540.A0A3L6PDQ8"/>
<feature type="region of interest" description="Disordered" evidence="4">
    <location>
        <begin position="2100"/>
        <end position="2150"/>
    </location>
</feature>
<dbReference type="PROSITE" id="PS51783">
    <property type="entry name" value="PH_BEACH"/>
    <property type="match status" value="1"/>
</dbReference>